<keyword evidence="2" id="KW-1185">Reference proteome</keyword>
<dbReference type="Pfam" id="PF06999">
    <property type="entry name" value="Suc_Fer-like"/>
    <property type="match status" value="1"/>
</dbReference>
<evidence type="ECO:0000313" key="1">
    <source>
        <dbReference type="EMBL" id="SMD23829.1"/>
    </source>
</evidence>
<sequence>MTAQLSGAAAPSGKLPGCAVVARMLGGSPAGTAAHMRAWLLIEFPGPWPSDALEQALDEAFPAAQRERLDQLRGQGLRPLLIRQPGRHTREPHLAGRRVFVGGTSGPNGHWMESFRINDLHDLAELDLDAILDGRGGIGKPYQGPMFLVCTHGTKDMCCALLGRPLASSLGSTYPGRAWEVSHVGGDRWAGNLLVVPDGFLHGQLDPDEAKVVVKAALAGEVDPEHLRGRTAAHTQWAQYAEIAVRRHTGLRGIDDVVTLSEREVETDLENEARAVTVRAAHETYEVTISRRAVIGRGPSRCNALVAPGGYITEKITLTATTY</sequence>
<reference evidence="1 2" key="1">
    <citation type="submission" date="2017-04" db="EMBL/GenBank/DDBJ databases">
        <authorList>
            <person name="Afonso C.L."/>
            <person name="Miller P.J."/>
            <person name="Scott M.A."/>
            <person name="Spackman E."/>
            <person name="Goraichik I."/>
            <person name="Dimitrov K.M."/>
            <person name="Suarez D.L."/>
            <person name="Swayne D.E."/>
        </authorList>
    </citation>
    <scope>NUCLEOTIDE SEQUENCE [LARGE SCALE GENOMIC DNA]</scope>
    <source>
        <strain evidence="1 2">DSM 43828</strain>
    </source>
</reference>
<dbReference type="RefSeq" id="WP_051898212.1">
    <property type="nucleotide sequence ID" value="NZ_FWXV01000009.1"/>
</dbReference>
<proteinExistence type="predicted"/>
<dbReference type="EMBL" id="FWXV01000009">
    <property type="protein sequence ID" value="SMD23829.1"/>
    <property type="molecule type" value="Genomic_DNA"/>
</dbReference>
<dbReference type="SUPFAM" id="SSF52833">
    <property type="entry name" value="Thioredoxin-like"/>
    <property type="match status" value="1"/>
</dbReference>
<dbReference type="AlphaFoldDB" id="A0A1Y5Y4K3"/>
<evidence type="ECO:0000313" key="2">
    <source>
        <dbReference type="Proteomes" id="UP000192674"/>
    </source>
</evidence>
<protein>
    <recommendedName>
        <fullName evidence="3">Sucrase ferredoxin</fullName>
    </recommendedName>
</protein>
<dbReference type="Proteomes" id="UP000192674">
    <property type="component" value="Unassembled WGS sequence"/>
</dbReference>
<dbReference type="InterPro" id="IPR009737">
    <property type="entry name" value="Aim32/Apd1-like"/>
</dbReference>
<dbReference type="InterPro" id="IPR036249">
    <property type="entry name" value="Thioredoxin-like_sf"/>
</dbReference>
<dbReference type="OrthoDB" id="3399139at2"/>
<name>A0A1Y5Y4K3_KIBAR</name>
<accession>A0A1Y5Y4K3</accession>
<dbReference type="CDD" id="cd03062">
    <property type="entry name" value="TRX_Fd_Sucrase"/>
    <property type="match status" value="1"/>
</dbReference>
<organism evidence="1 2">
    <name type="scientific">Kibdelosporangium aridum</name>
    <dbReference type="NCBI Taxonomy" id="2030"/>
    <lineage>
        <taxon>Bacteria</taxon>
        <taxon>Bacillati</taxon>
        <taxon>Actinomycetota</taxon>
        <taxon>Actinomycetes</taxon>
        <taxon>Pseudonocardiales</taxon>
        <taxon>Pseudonocardiaceae</taxon>
        <taxon>Kibdelosporangium</taxon>
    </lineage>
</organism>
<evidence type="ECO:0008006" key="3">
    <source>
        <dbReference type="Google" id="ProtNLM"/>
    </source>
</evidence>
<gene>
    <name evidence="1" type="ORF">SAMN05661093_08235</name>
</gene>